<evidence type="ECO:0008006" key="3">
    <source>
        <dbReference type="Google" id="ProtNLM"/>
    </source>
</evidence>
<dbReference type="InterPro" id="IPR036388">
    <property type="entry name" value="WH-like_DNA-bd_sf"/>
</dbReference>
<dbReference type="InterPro" id="IPR013324">
    <property type="entry name" value="RNA_pol_sigma_r3/r4-like"/>
</dbReference>
<reference evidence="2" key="1">
    <citation type="submission" date="2019-08" db="EMBL/GenBank/DDBJ databases">
        <authorList>
            <person name="Kucharzyk K."/>
            <person name="Murdoch R.W."/>
            <person name="Higgins S."/>
            <person name="Loffler F."/>
        </authorList>
    </citation>
    <scope>NUCLEOTIDE SEQUENCE</scope>
</reference>
<name>A0A645HQT5_9ZZZZ</name>
<dbReference type="AlphaFoldDB" id="A0A645HQT5"/>
<accession>A0A645HQT5</accession>
<evidence type="ECO:0000313" key="2">
    <source>
        <dbReference type="EMBL" id="MPN41425.1"/>
    </source>
</evidence>
<protein>
    <recommendedName>
        <fullName evidence="3">RNA polymerase sigma-70 region 4 domain-containing protein</fullName>
    </recommendedName>
</protein>
<organism evidence="2">
    <name type="scientific">bioreactor metagenome</name>
    <dbReference type="NCBI Taxonomy" id="1076179"/>
    <lineage>
        <taxon>unclassified sequences</taxon>
        <taxon>metagenomes</taxon>
        <taxon>ecological metagenomes</taxon>
    </lineage>
</organism>
<comment type="caution">
    <text evidence="2">The sequence shown here is derived from an EMBL/GenBank/DDBJ whole genome shotgun (WGS) entry which is preliminary data.</text>
</comment>
<sequence>MINENDENLYKRVEGMLYHYTSNKIRIENKKIDLEELENDYRGVGSITYEERSQPTNAFSSSVENEILKRDEKIIRLRNEIKMIQNQILRIDNAMKELKDYERSLIELKYFKKVNHEKIADELGFEVESIASMKSRIINKLVPLIY</sequence>
<keyword evidence="1" id="KW-0175">Coiled coil</keyword>
<dbReference type="Gene3D" id="1.10.10.10">
    <property type="entry name" value="Winged helix-like DNA-binding domain superfamily/Winged helix DNA-binding domain"/>
    <property type="match status" value="1"/>
</dbReference>
<dbReference type="SUPFAM" id="SSF88659">
    <property type="entry name" value="Sigma3 and sigma4 domains of RNA polymerase sigma factors"/>
    <property type="match status" value="1"/>
</dbReference>
<gene>
    <name evidence="2" type="ORF">SDC9_188971</name>
</gene>
<evidence type="ECO:0000256" key="1">
    <source>
        <dbReference type="SAM" id="Coils"/>
    </source>
</evidence>
<proteinExistence type="predicted"/>
<dbReference type="EMBL" id="VSSQ01098444">
    <property type="protein sequence ID" value="MPN41425.1"/>
    <property type="molecule type" value="Genomic_DNA"/>
</dbReference>
<feature type="coiled-coil region" evidence="1">
    <location>
        <begin position="74"/>
        <end position="104"/>
    </location>
</feature>